<dbReference type="OMA" id="WQMEFYK"/>
<dbReference type="AlphaFoldDB" id="G4YJV2"/>
<gene>
    <name evidence="1" type="ORF">PHYSODRAFT_292942</name>
</gene>
<evidence type="ECO:0000313" key="2">
    <source>
        <dbReference type="Proteomes" id="UP000002640"/>
    </source>
</evidence>
<dbReference type="KEGG" id="psoj:PHYSODRAFT_292942"/>
<evidence type="ECO:0008006" key="3">
    <source>
        <dbReference type="Google" id="ProtNLM"/>
    </source>
</evidence>
<dbReference type="RefSeq" id="XP_009513934.1">
    <property type="nucleotide sequence ID" value="XM_009515639.1"/>
</dbReference>
<keyword evidence="2" id="KW-1185">Reference proteome</keyword>
<dbReference type="GeneID" id="20640922"/>
<evidence type="ECO:0000313" key="1">
    <source>
        <dbReference type="EMBL" id="EGZ26659.1"/>
    </source>
</evidence>
<proteinExistence type="predicted"/>
<accession>G4YJV2</accession>
<dbReference type="EMBL" id="JH159151">
    <property type="protein sequence ID" value="EGZ26659.1"/>
    <property type="molecule type" value="Genomic_DNA"/>
</dbReference>
<dbReference type="InParanoid" id="G4YJV2"/>
<name>G4YJV2_PHYSP</name>
<reference evidence="1 2" key="1">
    <citation type="journal article" date="2006" name="Science">
        <title>Phytophthora genome sequences uncover evolutionary origins and mechanisms of pathogenesis.</title>
        <authorList>
            <person name="Tyler B.M."/>
            <person name="Tripathy S."/>
            <person name="Zhang X."/>
            <person name="Dehal P."/>
            <person name="Jiang R.H."/>
            <person name="Aerts A."/>
            <person name="Arredondo F.D."/>
            <person name="Baxter L."/>
            <person name="Bensasson D."/>
            <person name="Beynon J.L."/>
            <person name="Chapman J."/>
            <person name="Damasceno C.M."/>
            <person name="Dorrance A.E."/>
            <person name="Dou D."/>
            <person name="Dickerman A.W."/>
            <person name="Dubchak I.L."/>
            <person name="Garbelotto M."/>
            <person name="Gijzen M."/>
            <person name="Gordon S.G."/>
            <person name="Govers F."/>
            <person name="Grunwald N.J."/>
            <person name="Huang W."/>
            <person name="Ivors K.L."/>
            <person name="Jones R.W."/>
            <person name="Kamoun S."/>
            <person name="Krampis K."/>
            <person name="Lamour K.H."/>
            <person name="Lee M.K."/>
            <person name="McDonald W.H."/>
            <person name="Medina M."/>
            <person name="Meijer H.J."/>
            <person name="Nordberg E.K."/>
            <person name="Maclean D.J."/>
            <person name="Ospina-Giraldo M.D."/>
            <person name="Morris P.F."/>
            <person name="Phuntumart V."/>
            <person name="Putnam N.H."/>
            <person name="Rash S."/>
            <person name="Rose J.K."/>
            <person name="Sakihama Y."/>
            <person name="Salamov A.A."/>
            <person name="Savidor A."/>
            <person name="Scheuring C.F."/>
            <person name="Smith B.M."/>
            <person name="Sobral B.W."/>
            <person name="Terry A."/>
            <person name="Torto-Alalibo T.A."/>
            <person name="Win J."/>
            <person name="Xu Z."/>
            <person name="Zhang H."/>
            <person name="Grigoriev I.V."/>
            <person name="Rokhsar D.S."/>
            <person name="Boore J.L."/>
        </authorList>
    </citation>
    <scope>NUCLEOTIDE SEQUENCE [LARGE SCALE GENOMIC DNA]</scope>
    <source>
        <strain evidence="1 2">P6497</strain>
    </source>
</reference>
<sequence length="587" mass="65333">MPLEGARAKLFLKGLSSKDVGKVDDIVEAEGRGPVNLLVAYPDGAGQVNTGAHEDVVWYGMQGSIGRDEGIDPNDKRTLSRCALTAGIISRLEETRVVLVNSPPMTGKTSLATLVCRALVDKHREEKKKAAVFNLSVLTIAENQTFETIFKERCRVSWVFAKGVLPSKGWMVYMVLDETQVLHKESDSSPRHKSSTLWELVKQVQIDAAYPVRILLLAAYASSVQCTGLTTPTHFDKRMVFGIDELNFCPAEVSEYVQKWFNLVTLVEWSASAMEAFCANLVELTGGHVGLCAKAIDKLNEVLDHYCRWGLAVPSPAKWIRMLQTGSLIEANDNALFEALTSTRAVNNVLTSLTTDELDRLERIAYGANPDSDVGIVEACLRKGILTRTERCVKFSSPVMWRFFVKMRVGQIVRALEAPNTLPEMILRVMRSIDYDCIRQMLGRSSFSGIPLERAWQMEFYKAAYRCTPSTYVTSADVGALFGSRGFLDFTIDGGDVIWGIELLREASNLAEHIDRFSPSGSYSSLGLTDFCLVDFRCVASIDDVRTEDIEKDMRTCNKLFVVCYNAQMTGVLMINSAMKTVYRMQA</sequence>
<dbReference type="Proteomes" id="UP000002640">
    <property type="component" value="Unassembled WGS sequence"/>
</dbReference>
<organism evidence="1 2">
    <name type="scientific">Phytophthora sojae (strain P6497)</name>
    <name type="common">Soybean stem and root rot agent</name>
    <name type="synonym">Phytophthora megasperma f. sp. glycines</name>
    <dbReference type="NCBI Taxonomy" id="1094619"/>
    <lineage>
        <taxon>Eukaryota</taxon>
        <taxon>Sar</taxon>
        <taxon>Stramenopiles</taxon>
        <taxon>Oomycota</taxon>
        <taxon>Peronosporomycetes</taxon>
        <taxon>Peronosporales</taxon>
        <taxon>Peronosporaceae</taxon>
        <taxon>Phytophthora</taxon>
    </lineage>
</organism>
<protein>
    <recommendedName>
        <fullName evidence="3">Crinkler (CRN) family protein</fullName>
    </recommendedName>
</protein>